<evidence type="ECO:0000313" key="4">
    <source>
        <dbReference type="Proteomes" id="UP001302374"/>
    </source>
</evidence>
<evidence type="ECO:0000313" key="3">
    <source>
        <dbReference type="Proteomes" id="UP000576368"/>
    </source>
</evidence>
<dbReference type="Pfam" id="PF16407">
    <property type="entry name" value="PKD_2"/>
    <property type="match status" value="1"/>
</dbReference>
<dbReference type="Proteomes" id="UP000576368">
    <property type="component" value="Unassembled WGS sequence"/>
</dbReference>
<name>A0A7X5YCK0_9BACT</name>
<reference evidence="2 4" key="1">
    <citation type="submission" date="2019-09" db="EMBL/GenBank/DDBJ databases">
        <title>Butyricimonas paravirosa DSM 105722 (=214-4 = JCM 18677 = CCUG 65563).</title>
        <authorList>
            <person name="Le Roy T."/>
            <person name="Cani P.D."/>
        </authorList>
    </citation>
    <scope>NUCLEOTIDE SEQUENCE [LARGE SCALE GENOMIC DNA]</scope>
    <source>
        <strain evidence="2 4">DSM 105722</strain>
    </source>
</reference>
<protein>
    <submittedName>
        <fullName evidence="1">Uncharacterized protein</fullName>
    </submittedName>
</protein>
<dbReference type="RefSeq" id="WP_087421354.1">
    <property type="nucleotide sequence ID" value="NZ_CANUDH010000059.1"/>
</dbReference>
<keyword evidence="4" id="KW-1185">Reference proteome</keyword>
<organism evidence="1 3">
    <name type="scientific">Butyricimonas paravirosa</name>
    <dbReference type="NCBI Taxonomy" id="1472417"/>
    <lineage>
        <taxon>Bacteria</taxon>
        <taxon>Pseudomonadati</taxon>
        <taxon>Bacteroidota</taxon>
        <taxon>Bacteroidia</taxon>
        <taxon>Bacteroidales</taxon>
        <taxon>Odoribacteraceae</taxon>
        <taxon>Butyricimonas</taxon>
    </lineage>
</organism>
<gene>
    <name evidence="2" type="ORF">F1644_10795</name>
    <name evidence="1" type="ORF">GGR15_001985</name>
</gene>
<dbReference type="Proteomes" id="UP001302374">
    <property type="component" value="Chromosome"/>
</dbReference>
<proteinExistence type="predicted"/>
<dbReference type="InterPro" id="IPR032183">
    <property type="entry name" value="PKD-like"/>
</dbReference>
<dbReference type="PROSITE" id="PS51257">
    <property type="entry name" value="PROKAR_LIPOPROTEIN"/>
    <property type="match status" value="1"/>
</dbReference>
<accession>A0A7X5YCK0</accession>
<dbReference type="EMBL" id="CP043839">
    <property type="protein sequence ID" value="WOF12716.1"/>
    <property type="molecule type" value="Genomic_DNA"/>
</dbReference>
<sequence>MMRNILFVLTIFMAVVVSGCFDDKGNYDYHEINELQVTGLPGEMQMKYRNVDTLRVTPGIEATADDGSMPDRYSFKWEAVSQPKVGDIQTTSYVIGEERDLNYFVELPDGEYDVNCLVKDTITRVTWKGSFKLKVTTQLNEGWLVLSDVNGYTRLDLISMSAKEDLVVRDLLRDAPQLKGPKRINTVFDMYYLQWGTDPRFYLITETTTATLDVDTYEWDDGNDIRYEMLEYPQNFVASNRTAGMGWELLISDKYVFGGTTFGQQVLFGVPINFIAGDDGNYFNVAPSVGVNTSYSAYNPNRILYDTSNRRFVMIANSMKNCTLMTAKESEFSWVTGKDFVYMANSRYDGGSVYAILQDVEAPNSRYLYVMKVSAYGGVTQTKFMKLDYPGIEKATCFAVHPSLPWLFYAVGNTVYHFDMEGHQAEPIHLDGETITMLKFNLFMGMYPNSTMQEKLIVGSVKSGSGLNGIVRTYDIPTVFGDEFDAPSVHDGFGTPVDVTYREK</sequence>
<dbReference type="AlphaFoldDB" id="A0A7X5YCK0"/>
<dbReference type="GeneID" id="86891785"/>
<reference evidence="1 3" key="2">
    <citation type="submission" date="2020-03" db="EMBL/GenBank/DDBJ databases">
        <title>Genomic Encyclopedia of Type Strains, Phase IV (KMG-IV): sequencing the most valuable type-strain genomes for metagenomic binning, comparative biology and taxonomic classification.</title>
        <authorList>
            <person name="Goeker M."/>
        </authorList>
    </citation>
    <scope>NUCLEOTIDE SEQUENCE [LARGE SCALE GENOMIC DNA]</scope>
    <source>
        <strain evidence="1 3">DSM 105722</strain>
    </source>
</reference>
<dbReference type="EMBL" id="JAATLI010000006">
    <property type="protein sequence ID" value="NJC18366.1"/>
    <property type="molecule type" value="Genomic_DNA"/>
</dbReference>
<evidence type="ECO:0000313" key="1">
    <source>
        <dbReference type="EMBL" id="NJC18366.1"/>
    </source>
</evidence>
<evidence type="ECO:0000313" key="2">
    <source>
        <dbReference type="EMBL" id="WOF12716.1"/>
    </source>
</evidence>